<evidence type="ECO:0000256" key="2">
    <source>
        <dbReference type="ARBA" id="ARBA00023002"/>
    </source>
</evidence>
<comment type="caution">
    <text evidence="5">The sequence shown here is derived from an EMBL/GenBank/DDBJ whole genome shotgun (WGS) entry which is preliminary data.</text>
</comment>
<proteinExistence type="inferred from homology"/>
<evidence type="ECO:0000259" key="4">
    <source>
        <dbReference type="SMART" id="SM00822"/>
    </source>
</evidence>
<evidence type="ECO:0000256" key="3">
    <source>
        <dbReference type="RuleBase" id="RU000363"/>
    </source>
</evidence>
<accession>A0A2S6IU54</accession>
<feature type="domain" description="Ketoreductase" evidence="4">
    <location>
        <begin position="6"/>
        <end position="197"/>
    </location>
</feature>
<dbReference type="InterPro" id="IPR002347">
    <property type="entry name" value="SDR_fam"/>
</dbReference>
<dbReference type="PRINTS" id="PR00081">
    <property type="entry name" value="GDHRDH"/>
</dbReference>
<dbReference type="GO" id="GO:0016491">
    <property type="term" value="F:oxidoreductase activity"/>
    <property type="evidence" value="ECO:0007669"/>
    <property type="project" value="UniProtKB-KW"/>
</dbReference>
<dbReference type="EMBL" id="PTJD01000003">
    <property type="protein sequence ID" value="PPK97748.1"/>
    <property type="molecule type" value="Genomic_DNA"/>
</dbReference>
<comment type="similarity">
    <text evidence="1 3">Belongs to the short-chain dehydrogenases/reductases (SDR) family.</text>
</comment>
<dbReference type="PROSITE" id="PS00061">
    <property type="entry name" value="ADH_SHORT"/>
    <property type="match status" value="1"/>
</dbReference>
<dbReference type="Proteomes" id="UP000239485">
    <property type="component" value="Unassembled WGS sequence"/>
</dbReference>
<dbReference type="Pfam" id="PF00106">
    <property type="entry name" value="adh_short"/>
    <property type="match status" value="1"/>
</dbReference>
<organism evidence="5 6">
    <name type="scientific">Kineococcus xinjiangensis</name>
    <dbReference type="NCBI Taxonomy" id="512762"/>
    <lineage>
        <taxon>Bacteria</taxon>
        <taxon>Bacillati</taxon>
        <taxon>Actinomycetota</taxon>
        <taxon>Actinomycetes</taxon>
        <taxon>Kineosporiales</taxon>
        <taxon>Kineosporiaceae</taxon>
        <taxon>Kineococcus</taxon>
    </lineage>
</organism>
<dbReference type="InterPro" id="IPR057326">
    <property type="entry name" value="KR_dom"/>
</dbReference>
<dbReference type="InterPro" id="IPR036291">
    <property type="entry name" value="NAD(P)-bd_dom_sf"/>
</dbReference>
<protein>
    <submittedName>
        <fullName evidence="5">NAD(P)-dependent dehydrogenase (Short-subunit alcohol dehydrogenase family)</fullName>
    </submittedName>
</protein>
<reference evidence="5 6" key="1">
    <citation type="submission" date="2018-02" db="EMBL/GenBank/DDBJ databases">
        <title>Genomic Encyclopedia of Archaeal and Bacterial Type Strains, Phase II (KMG-II): from individual species to whole genera.</title>
        <authorList>
            <person name="Goeker M."/>
        </authorList>
    </citation>
    <scope>NUCLEOTIDE SEQUENCE [LARGE SCALE GENOMIC DNA]</scope>
    <source>
        <strain evidence="5 6">DSM 22857</strain>
    </source>
</reference>
<dbReference type="InterPro" id="IPR020904">
    <property type="entry name" value="Sc_DH/Rdtase_CS"/>
</dbReference>
<evidence type="ECO:0000313" key="5">
    <source>
        <dbReference type="EMBL" id="PPK97748.1"/>
    </source>
</evidence>
<dbReference type="OrthoDB" id="9795647at2"/>
<dbReference type="AlphaFoldDB" id="A0A2S6IU54"/>
<dbReference type="PRINTS" id="PR00080">
    <property type="entry name" value="SDRFAMILY"/>
</dbReference>
<gene>
    <name evidence="5" type="ORF">CLV92_103283</name>
</gene>
<dbReference type="SUPFAM" id="SSF51735">
    <property type="entry name" value="NAD(P)-binding Rossmann-fold domains"/>
    <property type="match status" value="1"/>
</dbReference>
<name>A0A2S6IU54_9ACTN</name>
<dbReference type="PANTHER" id="PTHR43658:SF8">
    <property type="entry name" value="17-BETA-HYDROXYSTEROID DEHYDROGENASE 14-RELATED"/>
    <property type="match status" value="1"/>
</dbReference>
<evidence type="ECO:0000313" key="6">
    <source>
        <dbReference type="Proteomes" id="UP000239485"/>
    </source>
</evidence>
<keyword evidence="6" id="KW-1185">Reference proteome</keyword>
<dbReference type="SMART" id="SM00822">
    <property type="entry name" value="PKS_KR"/>
    <property type="match status" value="1"/>
</dbReference>
<dbReference type="RefSeq" id="WP_104431903.1">
    <property type="nucleotide sequence ID" value="NZ_PTJD01000003.1"/>
</dbReference>
<dbReference type="PANTHER" id="PTHR43658">
    <property type="entry name" value="SHORT-CHAIN DEHYDROGENASE/REDUCTASE"/>
    <property type="match status" value="1"/>
</dbReference>
<sequence length="256" mass="25678">MQCTGSAALVTGGASGLGAATARTLAARGARVFALDLPAGVETATAAGGVADGVTLVPADVTDPLQVRAAVEQVTASGLPLRVAVNCAGIAPGARVLSRSGPHDVDLFRRVVEVNLVGTFAVVVAAAEAMAAAEPGADGQRGVIVNTASVAAFDGQIGQAAYSASKAAVAGMTLPLARDLASSGIRVVTIAPGIVDTPLLAGVDEDFRAGLAASVPFPKRLCRPDEFAQLVAMVVEHDYLNGETIRMDGALRMAPR</sequence>
<keyword evidence="2" id="KW-0560">Oxidoreductase</keyword>
<evidence type="ECO:0000256" key="1">
    <source>
        <dbReference type="ARBA" id="ARBA00006484"/>
    </source>
</evidence>
<dbReference type="Gene3D" id="3.40.50.720">
    <property type="entry name" value="NAD(P)-binding Rossmann-like Domain"/>
    <property type="match status" value="1"/>
</dbReference>